<dbReference type="SMART" id="SM00842">
    <property type="entry name" value="FtsA"/>
    <property type="match status" value="1"/>
</dbReference>
<dbReference type="PIRSF" id="PIRSF019169">
    <property type="entry name" value="PilM"/>
    <property type="match status" value="1"/>
</dbReference>
<dbReference type="InterPro" id="IPR050696">
    <property type="entry name" value="FtsA/MreB"/>
</dbReference>
<dbReference type="CDD" id="cd24049">
    <property type="entry name" value="ASKHA_NBD_PilM"/>
    <property type="match status" value="1"/>
</dbReference>
<organism evidence="2 3">
    <name type="scientific">Galbitalea soli</name>
    <dbReference type="NCBI Taxonomy" id="1268042"/>
    <lineage>
        <taxon>Bacteria</taxon>
        <taxon>Bacillati</taxon>
        <taxon>Actinomycetota</taxon>
        <taxon>Actinomycetes</taxon>
        <taxon>Micrococcales</taxon>
        <taxon>Microbacteriaceae</taxon>
        <taxon>Galbitalea</taxon>
    </lineage>
</organism>
<dbReference type="Gene3D" id="3.30.1490.300">
    <property type="match status" value="1"/>
</dbReference>
<gene>
    <name evidence="2" type="primary">pilM</name>
    <name evidence="2" type="ORF">G3T37_07520</name>
</gene>
<proteinExistence type="predicted"/>
<evidence type="ECO:0000313" key="2">
    <source>
        <dbReference type="EMBL" id="NEM91204.1"/>
    </source>
</evidence>
<feature type="domain" description="SHS2" evidence="1">
    <location>
        <begin position="5"/>
        <end position="173"/>
    </location>
</feature>
<dbReference type="Gene3D" id="3.30.420.40">
    <property type="match status" value="2"/>
</dbReference>
<dbReference type="RefSeq" id="WP_163472886.1">
    <property type="nucleotide sequence ID" value="NZ_JAAGWZ010000002.1"/>
</dbReference>
<protein>
    <submittedName>
        <fullName evidence="2">Type IV pilus assembly protein PilM</fullName>
    </submittedName>
</protein>
<dbReference type="SUPFAM" id="SSF53067">
    <property type="entry name" value="Actin-like ATPase domain"/>
    <property type="match status" value="2"/>
</dbReference>
<evidence type="ECO:0000313" key="3">
    <source>
        <dbReference type="Proteomes" id="UP000479756"/>
    </source>
</evidence>
<dbReference type="NCBIfam" id="TIGR01175">
    <property type="entry name" value="pilM"/>
    <property type="match status" value="1"/>
</dbReference>
<comment type="caution">
    <text evidence="2">The sequence shown here is derived from an EMBL/GenBank/DDBJ whole genome shotgun (WGS) entry which is preliminary data.</text>
</comment>
<dbReference type="InterPro" id="IPR005883">
    <property type="entry name" value="PilM"/>
</dbReference>
<dbReference type="EMBL" id="JAAGWZ010000002">
    <property type="protein sequence ID" value="NEM91204.1"/>
    <property type="molecule type" value="Genomic_DNA"/>
</dbReference>
<dbReference type="Proteomes" id="UP000479756">
    <property type="component" value="Unassembled WGS sequence"/>
</dbReference>
<sequence>MAKNIVGIDISNSGIRAVEVSDATKARPSVVRYKSVPLPEGAVSRGEVLEPSTVSTALRQLWSTGGFTSREVVLGIGNHRVLARDLTVPKMSIERIRESLPFQVQEMLPVAVEDALLDFYPISETESEVGTMVNGLLVAAVKESVVANVKAAELAGLNPTDVDLIPFALSRVFLRGAHGRGTVAVIEIGESTSTVVIAKDGVPQFVRIIASGGADVTEAIRSELSLTTEQAETAKRALGLSTVGVAVENRPVVEVIYRVAGELLNSIRNTINYFAGTRPQDPVRQIILTGGGSKLIGFAQALGDNTRIPVAAGNPFETITVNRTLAEETARGENDGMVVALGLALGSAA</sequence>
<dbReference type="Pfam" id="PF11104">
    <property type="entry name" value="PilM_2"/>
    <property type="match status" value="1"/>
</dbReference>
<name>A0A7C9TRE0_9MICO</name>
<dbReference type="PANTHER" id="PTHR32432:SF3">
    <property type="entry name" value="ETHANOLAMINE UTILIZATION PROTEIN EUTJ"/>
    <property type="match status" value="1"/>
</dbReference>
<dbReference type="InterPro" id="IPR003494">
    <property type="entry name" value="SHS2_FtsA"/>
</dbReference>
<dbReference type="InterPro" id="IPR043129">
    <property type="entry name" value="ATPase_NBD"/>
</dbReference>
<accession>A0A7C9TRE0</accession>
<keyword evidence="3" id="KW-1185">Reference proteome</keyword>
<reference evidence="2 3" key="1">
    <citation type="journal article" date="2014" name="Int. J. Syst. Evol. Microbiol.">
        <title>Description of Galbitalea soli gen. nov., sp. nov., and Frondihabitans sucicola sp. nov.</title>
        <authorList>
            <person name="Kim S.J."/>
            <person name="Lim J.M."/>
            <person name="Ahn J.H."/>
            <person name="Weon H.Y."/>
            <person name="Hamada M."/>
            <person name="Suzuki K."/>
            <person name="Ahn T.Y."/>
            <person name="Kwon S.W."/>
        </authorList>
    </citation>
    <scope>NUCLEOTIDE SEQUENCE [LARGE SCALE GENOMIC DNA]</scope>
    <source>
        <strain evidence="2 3">NBRC 108727</strain>
    </source>
</reference>
<dbReference type="AlphaFoldDB" id="A0A7C9TRE0"/>
<evidence type="ECO:0000259" key="1">
    <source>
        <dbReference type="SMART" id="SM00842"/>
    </source>
</evidence>
<dbReference type="PANTHER" id="PTHR32432">
    <property type="entry name" value="CELL DIVISION PROTEIN FTSA-RELATED"/>
    <property type="match status" value="1"/>
</dbReference>
<dbReference type="GO" id="GO:0051301">
    <property type="term" value="P:cell division"/>
    <property type="evidence" value="ECO:0007669"/>
    <property type="project" value="InterPro"/>
</dbReference>